<feature type="transmembrane region" description="Helical" evidence="6">
    <location>
        <begin position="218"/>
        <end position="241"/>
    </location>
</feature>
<evidence type="ECO:0000256" key="2">
    <source>
        <dbReference type="ARBA" id="ARBA00022475"/>
    </source>
</evidence>
<feature type="transmembrane region" description="Helical" evidence="6">
    <location>
        <begin position="253"/>
        <end position="274"/>
    </location>
</feature>
<keyword evidence="8" id="KW-1185">Reference proteome</keyword>
<organism evidence="7 8">
    <name type="scientific">Shouchella lonarensis</name>
    <dbReference type="NCBI Taxonomy" id="1464122"/>
    <lineage>
        <taxon>Bacteria</taxon>
        <taxon>Bacillati</taxon>
        <taxon>Bacillota</taxon>
        <taxon>Bacilli</taxon>
        <taxon>Bacillales</taxon>
        <taxon>Bacillaceae</taxon>
        <taxon>Shouchella</taxon>
    </lineage>
</organism>
<dbReference type="GO" id="GO:0005886">
    <property type="term" value="C:plasma membrane"/>
    <property type="evidence" value="ECO:0007669"/>
    <property type="project" value="UniProtKB-SubCell"/>
</dbReference>
<keyword evidence="5 6" id="KW-0472">Membrane</keyword>
<feature type="transmembrane region" description="Helical" evidence="6">
    <location>
        <begin position="97"/>
        <end position="120"/>
    </location>
</feature>
<reference evidence="8" key="1">
    <citation type="submission" date="2016-09" db="EMBL/GenBank/DDBJ databases">
        <authorList>
            <person name="Varghese N."/>
            <person name="Submissions S."/>
        </authorList>
    </citation>
    <scope>NUCLEOTIDE SEQUENCE [LARGE SCALE GENOMIC DNA]</scope>
    <source>
        <strain evidence="8">25nlg</strain>
    </source>
</reference>
<dbReference type="RefSeq" id="WP_090775231.1">
    <property type="nucleotide sequence ID" value="NZ_FMYM01000004.1"/>
</dbReference>
<feature type="transmembrane region" description="Helical" evidence="6">
    <location>
        <begin position="140"/>
        <end position="161"/>
    </location>
</feature>
<evidence type="ECO:0000256" key="6">
    <source>
        <dbReference type="SAM" id="Phobius"/>
    </source>
</evidence>
<keyword evidence="4 6" id="KW-1133">Transmembrane helix</keyword>
<evidence type="ECO:0000256" key="4">
    <source>
        <dbReference type="ARBA" id="ARBA00022989"/>
    </source>
</evidence>
<proteinExistence type="predicted"/>
<dbReference type="EMBL" id="FMYM01000004">
    <property type="protein sequence ID" value="SDB96016.1"/>
    <property type="molecule type" value="Genomic_DNA"/>
</dbReference>
<dbReference type="PANTHER" id="PTHR23513">
    <property type="entry name" value="INTEGRAL MEMBRANE EFFLUX PROTEIN-RELATED"/>
    <property type="match status" value="1"/>
</dbReference>
<feature type="transmembrane region" description="Helical" evidence="6">
    <location>
        <begin position="286"/>
        <end position="303"/>
    </location>
</feature>
<feature type="transmembrane region" description="Helical" evidence="6">
    <location>
        <begin position="373"/>
        <end position="391"/>
    </location>
</feature>
<keyword evidence="3 6" id="KW-0812">Transmembrane</keyword>
<dbReference type="Gene3D" id="1.20.1250.20">
    <property type="entry name" value="MFS general substrate transporter like domains"/>
    <property type="match status" value="1"/>
</dbReference>
<keyword evidence="2" id="KW-1003">Cell membrane</keyword>
<gene>
    <name evidence="7" type="ORF">SAMN05421737_104105</name>
</gene>
<dbReference type="InterPro" id="IPR036259">
    <property type="entry name" value="MFS_trans_sf"/>
</dbReference>
<name>A0A1G6HR94_9BACI</name>
<evidence type="ECO:0000313" key="8">
    <source>
        <dbReference type="Proteomes" id="UP000242662"/>
    </source>
</evidence>
<evidence type="ECO:0000313" key="7">
    <source>
        <dbReference type="EMBL" id="SDB96016.1"/>
    </source>
</evidence>
<dbReference type="Proteomes" id="UP000242662">
    <property type="component" value="Unassembled WGS sequence"/>
</dbReference>
<feature type="transmembrane region" description="Helical" evidence="6">
    <location>
        <begin position="309"/>
        <end position="327"/>
    </location>
</feature>
<dbReference type="AlphaFoldDB" id="A0A1G6HR94"/>
<dbReference type="Pfam" id="PF07690">
    <property type="entry name" value="MFS_1"/>
    <property type="match status" value="1"/>
</dbReference>
<dbReference type="InterPro" id="IPR011701">
    <property type="entry name" value="MFS"/>
</dbReference>
<comment type="subcellular location">
    <subcellularLocation>
        <location evidence="1">Cell membrane</location>
        <topology evidence="1">Multi-pass membrane protein</topology>
    </subcellularLocation>
</comment>
<evidence type="ECO:0000256" key="5">
    <source>
        <dbReference type="ARBA" id="ARBA00023136"/>
    </source>
</evidence>
<dbReference type="OrthoDB" id="9816041at2"/>
<evidence type="ECO:0000256" key="1">
    <source>
        <dbReference type="ARBA" id="ARBA00004651"/>
    </source>
</evidence>
<sequence>MNKTTALLVTSEGSQMLQGSMVFLAMAWYFTNVTESPAVFGALMAVRYIPGILLAPVAGVVIDRLNKMSLGVAASIWNLFSLACFFGLVLAEIPVSGYGFGLYITVLLLMGLSNAVLGPLEQTLMPLLTKAEQLQSVNSLLSGVAQLMRLLGTSVAGVLLVVGGHALAFGVALSIAIMPMICYIFLKLTAHLPKVKNEQKGAASALRETFTHFNTQRWLLAAMAAGVFTNMAFIMIMDVLLPHLYADLKVNGSAALGISFTAIGIGTFLGTALTYRSKWLNFDRSLMLYLASSIAVTAAGFFIDSVWVSIILCGFFGLLSVPLSIIFQTEVQKTTPKYMLGSAMGMLSSGMTMAQPIGALLAGVLLVIFDGRLLLAFAASISFVAATIGWWRVKKEKKRLQVEQRGVFHQA</sequence>
<accession>A0A1G6HR94</accession>
<feature type="transmembrane region" description="Helical" evidence="6">
    <location>
        <begin position="69"/>
        <end position="91"/>
    </location>
</feature>
<dbReference type="CDD" id="cd06173">
    <property type="entry name" value="MFS_MefA_like"/>
    <property type="match status" value="1"/>
</dbReference>
<protein>
    <submittedName>
        <fullName evidence="7">Predicted arabinose efflux permease, MFS family</fullName>
    </submittedName>
</protein>
<dbReference type="PANTHER" id="PTHR23513:SF11">
    <property type="entry name" value="STAPHYLOFERRIN A TRANSPORTER"/>
    <property type="match status" value="1"/>
</dbReference>
<dbReference type="GO" id="GO:0022857">
    <property type="term" value="F:transmembrane transporter activity"/>
    <property type="evidence" value="ECO:0007669"/>
    <property type="project" value="InterPro"/>
</dbReference>
<feature type="transmembrane region" description="Helical" evidence="6">
    <location>
        <begin position="37"/>
        <end position="62"/>
    </location>
</feature>
<feature type="transmembrane region" description="Helical" evidence="6">
    <location>
        <begin position="167"/>
        <end position="186"/>
    </location>
</feature>
<dbReference type="STRING" id="1464122.SAMN05421737_104105"/>
<dbReference type="SUPFAM" id="SSF103473">
    <property type="entry name" value="MFS general substrate transporter"/>
    <property type="match status" value="1"/>
</dbReference>
<feature type="transmembrane region" description="Helical" evidence="6">
    <location>
        <begin position="339"/>
        <end position="367"/>
    </location>
</feature>
<evidence type="ECO:0000256" key="3">
    <source>
        <dbReference type="ARBA" id="ARBA00022692"/>
    </source>
</evidence>